<evidence type="ECO:0000256" key="1">
    <source>
        <dbReference type="ARBA" id="ARBA00004167"/>
    </source>
</evidence>
<dbReference type="GO" id="GO:0008360">
    <property type="term" value="P:regulation of cell shape"/>
    <property type="evidence" value="ECO:0007669"/>
    <property type="project" value="UniProtKB-KW"/>
</dbReference>
<keyword evidence="3" id="KW-1003">Cell membrane</keyword>
<dbReference type="PANTHER" id="PTHR30627:SF2">
    <property type="entry name" value="PEPTIDOGLYCAN D,D-TRANSPEPTIDASE MRDA"/>
    <property type="match status" value="1"/>
</dbReference>
<evidence type="ECO:0000256" key="10">
    <source>
        <dbReference type="ARBA" id="ARBA00022984"/>
    </source>
</evidence>
<dbReference type="InterPro" id="IPR050515">
    <property type="entry name" value="Beta-lactam/transpept"/>
</dbReference>
<dbReference type="Gene3D" id="3.40.710.10">
    <property type="entry name" value="DD-peptidase/beta-lactamase superfamily"/>
    <property type="match status" value="1"/>
</dbReference>
<dbReference type="Gene3D" id="3.30.1390.30">
    <property type="entry name" value="Penicillin-binding protein 2a, domain 3"/>
    <property type="match status" value="1"/>
</dbReference>
<reference evidence="16 17" key="1">
    <citation type="submission" date="2019-09" db="EMBL/GenBank/DDBJ databases">
        <title>Genome sequence and assembly of Taibaiella sp.</title>
        <authorList>
            <person name="Chhetri G."/>
        </authorList>
    </citation>
    <scope>NUCLEOTIDE SEQUENCE [LARGE SCALE GENOMIC DNA]</scope>
    <source>
        <strain evidence="16 17">KVB11</strain>
    </source>
</reference>
<evidence type="ECO:0000256" key="12">
    <source>
        <dbReference type="ARBA" id="ARBA00023136"/>
    </source>
</evidence>
<evidence type="ECO:0000256" key="11">
    <source>
        <dbReference type="ARBA" id="ARBA00022989"/>
    </source>
</evidence>
<evidence type="ECO:0000259" key="15">
    <source>
        <dbReference type="Pfam" id="PF03717"/>
    </source>
</evidence>
<dbReference type="Pfam" id="PF00905">
    <property type="entry name" value="Transpeptidase"/>
    <property type="match status" value="1"/>
</dbReference>
<keyword evidence="13" id="KW-0961">Cell wall biogenesis/degradation</keyword>
<keyword evidence="5 16" id="KW-0121">Carboxypeptidase</keyword>
<evidence type="ECO:0000256" key="6">
    <source>
        <dbReference type="ARBA" id="ARBA00022670"/>
    </source>
</evidence>
<keyword evidence="17" id="KW-1185">Reference proteome</keyword>
<dbReference type="InterPro" id="IPR017790">
    <property type="entry name" value="Penicillin-binding_protein_2"/>
</dbReference>
<dbReference type="GO" id="GO:0071972">
    <property type="term" value="F:peptidoglycan L,D-transpeptidase activity"/>
    <property type="evidence" value="ECO:0007669"/>
    <property type="project" value="TreeGrafter"/>
</dbReference>
<evidence type="ECO:0000313" key="16">
    <source>
        <dbReference type="EMBL" id="KAA5532262.1"/>
    </source>
</evidence>
<sequence length="679" mass="75679">MSAFSQNPRPWIIRALFVALAVILISRLFALQLLNDKYKIMADDQAIFRKVIYPARGAIVDRKGRPLLTNNVTYDLSFTPNKIKNLDTNLFCESMGIDKAAFLKTVKKLIVKNGYNKPSVFEAGLSAEKNARLQENLYLFEGFELLERTARTYPLGIGAHIFGYLNEVNEKMLNNPRYASYRQGDYVGLSGLESSYEEVLRGQRGVQYLVRDVLNRPRDAYKNGELDTPSVAGKTLELYLDADLQAYAEKLMTGKIGSAIAIDPRTGGILAMVSAPEYDPNMLSGSNFGKDYYELSKLYTRPLFNRAILAQYPPGSTFKPLDALIGLDVGVITPSFGYPCRGGYYACGRRIGCTETWAGHAANLRTAIAQSCNSYFCDVFRRIVDAPKWKGGTHEGLQHWHDYLTSFGLGHPLGIDIPGEMDGNIPDSVYYDGVYGGHWNSCTMAVVGIGQGEVDMTPLQMVNGVSMIANRGYYYIPHFVKSIGGNSKDKLLAKYLEKHTPTHIADSAFEQVINGMEDVVNKGTGKVAILPGIEVCGKTGTVENYAVVNGKRTKLDNHSVFVCFAPRVNPRIAIAVVVENAGYGATWAGPVASLMMEKYLKDSIATSRLALQDRMFQANTVKGYVKLIDSMSRQKDLLRDMLRTADKRTRDSVKRMRDTFLVKQIMKDYYNLDISRQRQ</sequence>
<dbReference type="SUPFAM" id="SSF56519">
    <property type="entry name" value="Penicillin binding protein dimerisation domain"/>
    <property type="match status" value="1"/>
</dbReference>
<feature type="domain" description="Penicillin-binding protein dimerisation" evidence="15">
    <location>
        <begin position="52"/>
        <end position="217"/>
    </location>
</feature>
<evidence type="ECO:0000256" key="13">
    <source>
        <dbReference type="ARBA" id="ARBA00023316"/>
    </source>
</evidence>
<evidence type="ECO:0000256" key="5">
    <source>
        <dbReference type="ARBA" id="ARBA00022645"/>
    </source>
</evidence>
<keyword evidence="10" id="KW-0573">Peptidoglycan synthesis</keyword>
<accession>A0A5M6CEF8</accession>
<keyword evidence="6" id="KW-0645">Protease</keyword>
<evidence type="ECO:0000256" key="7">
    <source>
        <dbReference type="ARBA" id="ARBA00022692"/>
    </source>
</evidence>
<gene>
    <name evidence="16" type="primary">mrdA</name>
    <name evidence="16" type="ORF">F0919_15810</name>
</gene>
<dbReference type="RefSeq" id="WP_150033764.1">
    <property type="nucleotide sequence ID" value="NZ_VWSH01000004.1"/>
</dbReference>
<evidence type="ECO:0000256" key="3">
    <source>
        <dbReference type="ARBA" id="ARBA00022475"/>
    </source>
</evidence>
<keyword evidence="8 16" id="KW-0378">Hydrolase</keyword>
<keyword evidence="7" id="KW-0812">Transmembrane</keyword>
<evidence type="ECO:0000256" key="2">
    <source>
        <dbReference type="ARBA" id="ARBA00004236"/>
    </source>
</evidence>
<dbReference type="Gene3D" id="3.90.1310.10">
    <property type="entry name" value="Penicillin-binding protein 2a (Domain 2)"/>
    <property type="match status" value="1"/>
</dbReference>
<keyword evidence="9" id="KW-0133">Cell shape</keyword>
<keyword evidence="12" id="KW-0472">Membrane</keyword>
<dbReference type="SUPFAM" id="SSF56601">
    <property type="entry name" value="beta-lactamase/transpeptidase-like"/>
    <property type="match status" value="1"/>
</dbReference>
<evidence type="ECO:0000259" key="14">
    <source>
        <dbReference type="Pfam" id="PF00905"/>
    </source>
</evidence>
<dbReference type="InterPro" id="IPR001460">
    <property type="entry name" value="PCN-bd_Tpept"/>
</dbReference>
<name>A0A5M6CEF8_9BACT</name>
<dbReference type="NCBIfam" id="TIGR03423">
    <property type="entry name" value="pbp2_mrdA"/>
    <property type="match status" value="1"/>
</dbReference>
<comment type="caution">
    <text evidence="16">The sequence shown here is derived from an EMBL/GenBank/DDBJ whole genome shotgun (WGS) entry which is preliminary data.</text>
</comment>
<proteinExistence type="predicted"/>
<dbReference type="EMBL" id="VWSH01000004">
    <property type="protein sequence ID" value="KAA5532262.1"/>
    <property type="molecule type" value="Genomic_DNA"/>
</dbReference>
<feature type="domain" description="Penicillin-binding protein transpeptidase" evidence="14">
    <location>
        <begin position="257"/>
        <end position="596"/>
    </location>
</feature>
<dbReference type="Pfam" id="PF03717">
    <property type="entry name" value="PBP_dimer"/>
    <property type="match status" value="1"/>
</dbReference>
<dbReference type="Proteomes" id="UP000323632">
    <property type="component" value="Unassembled WGS sequence"/>
</dbReference>
<dbReference type="GO" id="GO:0008658">
    <property type="term" value="F:penicillin binding"/>
    <property type="evidence" value="ECO:0007669"/>
    <property type="project" value="InterPro"/>
</dbReference>
<dbReference type="EC" id="3.4.16.4" evidence="16"/>
<dbReference type="GO" id="GO:0009252">
    <property type="term" value="P:peptidoglycan biosynthetic process"/>
    <property type="evidence" value="ECO:0007669"/>
    <property type="project" value="UniProtKB-KW"/>
</dbReference>
<dbReference type="InterPro" id="IPR005311">
    <property type="entry name" value="PBP_dimer"/>
</dbReference>
<dbReference type="PANTHER" id="PTHR30627">
    <property type="entry name" value="PEPTIDOGLYCAN D,D-TRANSPEPTIDASE"/>
    <property type="match status" value="1"/>
</dbReference>
<dbReference type="GO" id="GO:0005886">
    <property type="term" value="C:plasma membrane"/>
    <property type="evidence" value="ECO:0007669"/>
    <property type="project" value="UniProtKB-SubCell"/>
</dbReference>
<evidence type="ECO:0000313" key="17">
    <source>
        <dbReference type="Proteomes" id="UP000323632"/>
    </source>
</evidence>
<evidence type="ECO:0000256" key="8">
    <source>
        <dbReference type="ARBA" id="ARBA00022801"/>
    </source>
</evidence>
<dbReference type="InterPro" id="IPR012338">
    <property type="entry name" value="Beta-lactam/transpept-like"/>
</dbReference>
<evidence type="ECO:0000256" key="4">
    <source>
        <dbReference type="ARBA" id="ARBA00022519"/>
    </source>
</evidence>
<keyword evidence="11" id="KW-1133">Transmembrane helix</keyword>
<dbReference type="AlphaFoldDB" id="A0A5M6CEF8"/>
<comment type="subcellular location">
    <subcellularLocation>
        <location evidence="2">Cell membrane</location>
    </subcellularLocation>
    <subcellularLocation>
        <location evidence="1">Membrane</location>
        <topology evidence="1">Single-pass membrane protein</topology>
    </subcellularLocation>
</comment>
<dbReference type="InterPro" id="IPR036138">
    <property type="entry name" value="PBP_dimer_sf"/>
</dbReference>
<keyword evidence="4" id="KW-0997">Cell inner membrane</keyword>
<dbReference type="GO" id="GO:0009002">
    <property type="term" value="F:serine-type D-Ala-D-Ala carboxypeptidase activity"/>
    <property type="evidence" value="ECO:0007669"/>
    <property type="project" value="UniProtKB-EC"/>
</dbReference>
<dbReference type="GO" id="GO:0006508">
    <property type="term" value="P:proteolysis"/>
    <property type="evidence" value="ECO:0007669"/>
    <property type="project" value="UniProtKB-KW"/>
</dbReference>
<protein>
    <submittedName>
        <fullName evidence="16">Penicillin-binding protein 2</fullName>
        <ecNumber evidence="16">3.4.16.4</ecNumber>
    </submittedName>
</protein>
<evidence type="ECO:0000256" key="9">
    <source>
        <dbReference type="ARBA" id="ARBA00022960"/>
    </source>
</evidence>
<dbReference type="GO" id="GO:0071555">
    <property type="term" value="P:cell wall organization"/>
    <property type="evidence" value="ECO:0007669"/>
    <property type="project" value="UniProtKB-KW"/>
</dbReference>
<organism evidence="16 17">
    <name type="scientific">Taibaiella lutea</name>
    <dbReference type="NCBI Taxonomy" id="2608001"/>
    <lineage>
        <taxon>Bacteria</taxon>
        <taxon>Pseudomonadati</taxon>
        <taxon>Bacteroidota</taxon>
        <taxon>Chitinophagia</taxon>
        <taxon>Chitinophagales</taxon>
        <taxon>Chitinophagaceae</taxon>
        <taxon>Taibaiella</taxon>
    </lineage>
</organism>